<accession>A0A1E3PBI6</accession>
<proteinExistence type="predicted"/>
<evidence type="ECO:0000313" key="4">
    <source>
        <dbReference type="Proteomes" id="UP000094112"/>
    </source>
</evidence>
<evidence type="ECO:0000259" key="2">
    <source>
        <dbReference type="PROSITE" id="PS00028"/>
    </source>
</evidence>
<dbReference type="PROSITE" id="PS00028">
    <property type="entry name" value="ZINC_FINGER_C2H2_1"/>
    <property type="match status" value="1"/>
</dbReference>
<feature type="domain" description="C2H2-type" evidence="2">
    <location>
        <begin position="8"/>
        <end position="30"/>
    </location>
</feature>
<protein>
    <recommendedName>
        <fullName evidence="2">C2H2-type domain-containing protein</fullName>
    </recommendedName>
</protein>
<reference evidence="3 4" key="1">
    <citation type="journal article" date="2016" name="Proc. Natl. Acad. Sci. U.S.A.">
        <title>Comparative genomics of biotechnologically important yeasts.</title>
        <authorList>
            <person name="Riley R."/>
            <person name="Haridas S."/>
            <person name="Wolfe K.H."/>
            <person name="Lopes M.R."/>
            <person name="Hittinger C.T."/>
            <person name="Goeker M."/>
            <person name="Salamov A.A."/>
            <person name="Wisecaver J.H."/>
            <person name="Long T.M."/>
            <person name="Calvey C.H."/>
            <person name="Aerts A.L."/>
            <person name="Barry K.W."/>
            <person name="Choi C."/>
            <person name="Clum A."/>
            <person name="Coughlan A.Y."/>
            <person name="Deshpande S."/>
            <person name="Douglass A.P."/>
            <person name="Hanson S.J."/>
            <person name="Klenk H.-P."/>
            <person name="LaButti K.M."/>
            <person name="Lapidus A."/>
            <person name="Lindquist E.A."/>
            <person name="Lipzen A.M."/>
            <person name="Meier-Kolthoff J.P."/>
            <person name="Ohm R.A."/>
            <person name="Otillar R.P."/>
            <person name="Pangilinan J.L."/>
            <person name="Peng Y."/>
            <person name="Rokas A."/>
            <person name="Rosa C.A."/>
            <person name="Scheuner C."/>
            <person name="Sibirny A.A."/>
            <person name="Slot J.C."/>
            <person name="Stielow J.B."/>
            <person name="Sun H."/>
            <person name="Kurtzman C.P."/>
            <person name="Blackwell M."/>
            <person name="Grigoriev I.V."/>
            <person name="Jeffries T.W."/>
        </authorList>
    </citation>
    <scope>NUCLEOTIDE SEQUENCE [LARGE SCALE GENOMIC DNA]</scope>
    <source>
        <strain evidence="4">ATCC 58044 / CBS 1984 / NCYC 433 / NRRL Y-366-8</strain>
    </source>
</reference>
<dbReference type="InterPro" id="IPR013087">
    <property type="entry name" value="Znf_C2H2_type"/>
</dbReference>
<dbReference type="InterPro" id="IPR041661">
    <property type="entry name" value="ZN622/Rei1/Reh1_Znf-C2H2"/>
</dbReference>
<dbReference type="Proteomes" id="UP000094112">
    <property type="component" value="Unassembled WGS sequence"/>
</dbReference>
<dbReference type="GO" id="GO:0043023">
    <property type="term" value="F:ribosomal large subunit binding"/>
    <property type="evidence" value="ECO:0007669"/>
    <property type="project" value="EnsemblFungi"/>
</dbReference>
<organism evidence="3 4">
    <name type="scientific">Wickerhamomyces anomalus (strain ATCC 58044 / CBS 1984 / NCYC 433 / NRRL Y-366-8)</name>
    <name type="common">Yeast</name>
    <name type="synonym">Hansenula anomala</name>
    <dbReference type="NCBI Taxonomy" id="683960"/>
    <lineage>
        <taxon>Eukaryota</taxon>
        <taxon>Fungi</taxon>
        <taxon>Dikarya</taxon>
        <taxon>Ascomycota</taxon>
        <taxon>Saccharomycotina</taxon>
        <taxon>Saccharomycetes</taxon>
        <taxon>Phaffomycetales</taxon>
        <taxon>Wickerhamomycetaceae</taxon>
        <taxon>Wickerhamomyces</taxon>
    </lineage>
</organism>
<dbReference type="SUPFAM" id="SSF57667">
    <property type="entry name" value="beta-beta-alpha zinc fingers"/>
    <property type="match status" value="1"/>
</dbReference>
<feature type="region of interest" description="Disordered" evidence="1">
    <location>
        <begin position="146"/>
        <end position="173"/>
    </location>
</feature>
<dbReference type="OrthoDB" id="19329at2759"/>
<dbReference type="PANTHER" id="PTHR13182:SF8">
    <property type="entry name" value="CYTOPLASMIC 60S SUBUNIT BIOGENESIS FACTOR ZNF622"/>
    <property type="match status" value="1"/>
</dbReference>
<dbReference type="GeneID" id="30198419"/>
<dbReference type="PANTHER" id="PTHR13182">
    <property type="entry name" value="ZINC FINGER PROTEIN 622"/>
    <property type="match status" value="1"/>
</dbReference>
<dbReference type="EMBL" id="KV454208">
    <property type="protein sequence ID" value="ODQ62660.1"/>
    <property type="molecule type" value="Genomic_DNA"/>
</dbReference>
<evidence type="ECO:0000256" key="1">
    <source>
        <dbReference type="SAM" id="MobiDB-lite"/>
    </source>
</evidence>
<feature type="compositionally biased region" description="Acidic residues" evidence="1">
    <location>
        <begin position="155"/>
        <end position="166"/>
    </location>
</feature>
<keyword evidence="4" id="KW-1185">Reference proteome</keyword>
<sequence length="418" mass="47667">MSASYFKCNSCAIQFPNSDSQRFHMKSDWHRYNLKRRVAQLPPVDAHVFAEKLQQSKQHEEERDEFGFAVIKPKEPKKLHIQQRVRGDIHRGRPVQVAGDIERAISPASTVASEFSSFSLGDSVYSHPGTHSDIGSDFEEIASQVGTDPSYVPSGDEDEDNDETFDSESHHEEPLQPITSCIYCGIPHHDVETNMSHMFKNHGLYIPERTYLVNLEGLLEYLISVIVIDNECLCCNFQGRSLESIRAHMSSKGHCRLPYESKLEREEFARFYDFSSIETNPEKSKSSKKVGFSGVDDETDEIIVDESSDSDDANDNYTLVHIDPIDSNLSLPNGNRLGHRQFRKIYRQNLPLPREPSQGQLTVSSADRRFAGGLTLPQQQKEDKAIKMFETKQKSTQIRREVKRINFQPHYRDPMLGG</sequence>
<dbReference type="GO" id="GO:0042273">
    <property type="term" value="P:ribosomal large subunit biogenesis"/>
    <property type="evidence" value="ECO:0007669"/>
    <property type="project" value="EnsemblFungi"/>
</dbReference>
<dbReference type="STRING" id="683960.A0A1E3PBI6"/>
<dbReference type="Pfam" id="PF12756">
    <property type="entry name" value="zf-C2H2_2"/>
    <property type="match status" value="1"/>
</dbReference>
<gene>
    <name evidence="3" type="ORF">WICANDRAFT_25689</name>
</gene>
<dbReference type="InterPro" id="IPR040025">
    <property type="entry name" value="Znf622/Rei1/Reh1"/>
</dbReference>
<evidence type="ECO:0000313" key="3">
    <source>
        <dbReference type="EMBL" id="ODQ62660.1"/>
    </source>
</evidence>
<dbReference type="GO" id="GO:0030687">
    <property type="term" value="C:preribosome, large subunit precursor"/>
    <property type="evidence" value="ECO:0007669"/>
    <property type="project" value="TreeGrafter"/>
</dbReference>
<dbReference type="AlphaFoldDB" id="A0A1E3PBI6"/>
<dbReference type="InterPro" id="IPR036236">
    <property type="entry name" value="Znf_C2H2_sf"/>
</dbReference>
<dbReference type="RefSeq" id="XP_019041867.1">
    <property type="nucleotide sequence ID" value="XM_019181173.1"/>
</dbReference>
<name>A0A1E3PBI6_WICAA</name>